<evidence type="ECO:0000259" key="5">
    <source>
        <dbReference type="Pfam" id="PF06271"/>
    </source>
</evidence>
<sequence>MPPRVVGLASPARRTAAYLLDGAALVLLSRILLPGWHARVQAELLSLLQTSVSASQTMPGPMELWARGSIQMWLLGSIIALGLSVCWDFAWLATVGATPGQLLCGIRLVQAGQELPGRLPRSVAWRRTVCRRLLTSFVRPLFWLSSAMLVQSDGRQDWPDRWAGTQVVDVS</sequence>
<keyword evidence="4" id="KW-0472">Membrane</keyword>
<dbReference type="Pfam" id="PF06271">
    <property type="entry name" value="RDD"/>
    <property type="match status" value="1"/>
</dbReference>
<dbReference type="Proteomes" id="UP001596266">
    <property type="component" value="Unassembled WGS sequence"/>
</dbReference>
<keyword evidence="7" id="KW-1185">Reference proteome</keyword>
<evidence type="ECO:0000256" key="2">
    <source>
        <dbReference type="ARBA" id="ARBA00022692"/>
    </source>
</evidence>
<organism evidence="6 7">
    <name type="scientific">Luteococcus sanguinis</name>
    <dbReference type="NCBI Taxonomy" id="174038"/>
    <lineage>
        <taxon>Bacteria</taxon>
        <taxon>Bacillati</taxon>
        <taxon>Actinomycetota</taxon>
        <taxon>Actinomycetes</taxon>
        <taxon>Propionibacteriales</taxon>
        <taxon>Propionibacteriaceae</taxon>
        <taxon>Luteococcus</taxon>
    </lineage>
</organism>
<gene>
    <name evidence="6" type="ORF">ACFP57_03660</name>
</gene>
<comment type="subcellular location">
    <subcellularLocation>
        <location evidence="1">Membrane</location>
        <topology evidence="1">Multi-pass membrane protein</topology>
    </subcellularLocation>
</comment>
<evidence type="ECO:0000256" key="3">
    <source>
        <dbReference type="ARBA" id="ARBA00022989"/>
    </source>
</evidence>
<dbReference type="InterPro" id="IPR010432">
    <property type="entry name" value="RDD"/>
</dbReference>
<evidence type="ECO:0000313" key="6">
    <source>
        <dbReference type="EMBL" id="MFC6396085.1"/>
    </source>
</evidence>
<reference evidence="7" key="1">
    <citation type="journal article" date="2019" name="Int. J. Syst. Evol. Microbiol.">
        <title>The Global Catalogue of Microorganisms (GCM) 10K type strain sequencing project: providing services to taxonomists for standard genome sequencing and annotation.</title>
        <authorList>
            <consortium name="The Broad Institute Genomics Platform"/>
            <consortium name="The Broad Institute Genome Sequencing Center for Infectious Disease"/>
            <person name="Wu L."/>
            <person name="Ma J."/>
        </authorList>
    </citation>
    <scope>NUCLEOTIDE SEQUENCE [LARGE SCALE GENOMIC DNA]</scope>
    <source>
        <strain evidence="7">CGMCC 1.15277</strain>
    </source>
</reference>
<comment type="caution">
    <text evidence="6">The sequence shown here is derived from an EMBL/GenBank/DDBJ whole genome shotgun (WGS) entry which is preliminary data.</text>
</comment>
<name>A0ABW1X0N1_9ACTN</name>
<keyword evidence="3" id="KW-1133">Transmembrane helix</keyword>
<proteinExistence type="predicted"/>
<protein>
    <submittedName>
        <fullName evidence="6">RDD family protein</fullName>
    </submittedName>
</protein>
<evidence type="ECO:0000256" key="1">
    <source>
        <dbReference type="ARBA" id="ARBA00004141"/>
    </source>
</evidence>
<feature type="domain" description="RDD" evidence="5">
    <location>
        <begin position="9"/>
        <end position="164"/>
    </location>
</feature>
<dbReference type="RefSeq" id="WP_343885298.1">
    <property type="nucleotide sequence ID" value="NZ_BAAAKI010000004.1"/>
</dbReference>
<keyword evidence="2" id="KW-0812">Transmembrane</keyword>
<evidence type="ECO:0000313" key="7">
    <source>
        <dbReference type="Proteomes" id="UP001596266"/>
    </source>
</evidence>
<dbReference type="EMBL" id="JBHSUA010000009">
    <property type="protein sequence ID" value="MFC6396085.1"/>
    <property type="molecule type" value="Genomic_DNA"/>
</dbReference>
<accession>A0ABW1X0N1</accession>
<evidence type="ECO:0000256" key="4">
    <source>
        <dbReference type="ARBA" id="ARBA00023136"/>
    </source>
</evidence>